<sequence length="175" mass="19705">MELMFNHTIQLCEIQTRIRKKVGGSTQGRISRLQCRYLAFVDHYRYDLFEVNDDLQLKMVILSHVSSENVIIELYVEFAEVDGFSPSLATIAANVGTGVEVESPIIRRTDDLLLSTRTDEGTSNPLLEGDNEGTDEEEYAAEEKDVDKEKDVTDEEDTCEEQGTTNAFDGEESDP</sequence>
<feature type="compositionally biased region" description="Acidic residues" evidence="1">
    <location>
        <begin position="129"/>
        <end position="140"/>
    </location>
</feature>
<dbReference type="Proteomes" id="UP001358586">
    <property type="component" value="Chromosome 7"/>
</dbReference>
<proteinExistence type="predicted"/>
<dbReference type="EMBL" id="JARKNE010000007">
    <property type="protein sequence ID" value="KAK5819624.1"/>
    <property type="molecule type" value="Genomic_DNA"/>
</dbReference>
<evidence type="ECO:0000313" key="3">
    <source>
        <dbReference type="Proteomes" id="UP001358586"/>
    </source>
</evidence>
<accession>A0ABR0PEG1</accession>
<organism evidence="2 3">
    <name type="scientific">Gossypium arboreum</name>
    <name type="common">Tree cotton</name>
    <name type="synonym">Gossypium nanking</name>
    <dbReference type="NCBI Taxonomy" id="29729"/>
    <lineage>
        <taxon>Eukaryota</taxon>
        <taxon>Viridiplantae</taxon>
        <taxon>Streptophyta</taxon>
        <taxon>Embryophyta</taxon>
        <taxon>Tracheophyta</taxon>
        <taxon>Spermatophyta</taxon>
        <taxon>Magnoliopsida</taxon>
        <taxon>eudicotyledons</taxon>
        <taxon>Gunneridae</taxon>
        <taxon>Pentapetalae</taxon>
        <taxon>rosids</taxon>
        <taxon>malvids</taxon>
        <taxon>Malvales</taxon>
        <taxon>Malvaceae</taxon>
        <taxon>Malvoideae</taxon>
        <taxon>Gossypium</taxon>
    </lineage>
</organism>
<evidence type="ECO:0000313" key="2">
    <source>
        <dbReference type="EMBL" id="KAK5819624.1"/>
    </source>
</evidence>
<gene>
    <name evidence="2" type="ORF">PVK06_024641</name>
</gene>
<keyword evidence="3" id="KW-1185">Reference proteome</keyword>
<evidence type="ECO:0000256" key="1">
    <source>
        <dbReference type="SAM" id="MobiDB-lite"/>
    </source>
</evidence>
<name>A0ABR0PEG1_GOSAR</name>
<reference evidence="2 3" key="1">
    <citation type="submission" date="2023-03" db="EMBL/GenBank/DDBJ databases">
        <title>WGS of Gossypium arboreum.</title>
        <authorList>
            <person name="Yu D."/>
        </authorList>
    </citation>
    <scope>NUCLEOTIDE SEQUENCE [LARGE SCALE GENOMIC DNA]</scope>
    <source>
        <tissue evidence="2">Leaf</tissue>
    </source>
</reference>
<feature type="compositionally biased region" description="Basic and acidic residues" evidence="1">
    <location>
        <begin position="141"/>
        <end position="151"/>
    </location>
</feature>
<protein>
    <submittedName>
        <fullName evidence="2">Uncharacterized protein</fullName>
    </submittedName>
</protein>
<comment type="caution">
    <text evidence="2">The sequence shown here is derived from an EMBL/GenBank/DDBJ whole genome shotgun (WGS) entry which is preliminary data.</text>
</comment>
<feature type="region of interest" description="Disordered" evidence="1">
    <location>
        <begin position="112"/>
        <end position="175"/>
    </location>
</feature>